<feature type="region of interest" description="Disordered" evidence="1">
    <location>
        <begin position="729"/>
        <end position="771"/>
    </location>
</feature>
<dbReference type="OMA" id="WRKDKND"/>
<dbReference type="VEuPathDB" id="FungiDB:SCHCODRAFT_02753910"/>
<organism evidence="3">
    <name type="scientific">Schizophyllum commune (strain H4-8 / FGSC 9210)</name>
    <name type="common">Split gill fungus</name>
    <dbReference type="NCBI Taxonomy" id="578458"/>
    <lineage>
        <taxon>Eukaryota</taxon>
        <taxon>Fungi</taxon>
        <taxon>Dikarya</taxon>
        <taxon>Basidiomycota</taxon>
        <taxon>Agaricomycotina</taxon>
        <taxon>Agaricomycetes</taxon>
        <taxon>Agaricomycetidae</taxon>
        <taxon>Agaricales</taxon>
        <taxon>Schizophyllaceae</taxon>
        <taxon>Schizophyllum</taxon>
    </lineage>
</organism>
<feature type="compositionally biased region" description="Low complexity" evidence="1">
    <location>
        <begin position="887"/>
        <end position="917"/>
    </location>
</feature>
<feature type="compositionally biased region" description="Polar residues" evidence="1">
    <location>
        <begin position="563"/>
        <end position="576"/>
    </location>
</feature>
<evidence type="ECO:0000256" key="1">
    <source>
        <dbReference type="SAM" id="MobiDB-lite"/>
    </source>
</evidence>
<dbReference type="InParanoid" id="D8QLB9"/>
<evidence type="ECO:0000313" key="2">
    <source>
        <dbReference type="EMBL" id="EFI91322.1"/>
    </source>
</evidence>
<feature type="compositionally biased region" description="Low complexity" evidence="1">
    <location>
        <begin position="272"/>
        <end position="283"/>
    </location>
</feature>
<accession>D8QLB9</accession>
<feature type="compositionally biased region" description="Basic residues" evidence="1">
    <location>
        <begin position="663"/>
        <end position="675"/>
    </location>
</feature>
<feature type="region of interest" description="Disordered" evidence="1">
    <location>
        <begin position="546"/>
        <end position="615"/>
    </location>
</feature>
<feature type="region of interest" description="Disordered" evidence="1">
    <location>
        <begin position="637"/>
        <end position="677"/>
    </location>
</feature>
<gene>
    <name evidence="2" type="ORF">SCHCODRAFT_114638</name>
</gene>
<name>D8QLB9_SCHCM</name>
<feature type="region of interest" description="Disordered" evidence="1">
    <location>
        <begin position="86"/>
        <end position="126"/>
    </location>
</feature>
<dbReference type="AlphaFoldDB" id="D8QLB9"/>
<feature type="non-terminal residue" evidence="2">
    <location>
        <position position="1025"/>
    </location>
</feature>
<sequence>MDWAAFVSNPPWPELSPSRRNVKPMSFLETLYVPASTACLTCLPRLPASMTRLLADQVSRSYDAPDPYDASNPYESTLTSILDTDFPLQSSPARRGVLSPSRRGVHSPSRRDVLSPSRRGVLSPSRRAVLSPSRRSVLSPSRRAVLSPSRRGVLSRSGSGRSVFGDSRSVFNDSVNVFGDSTSVFGDSTNVFNDSANVFDDSRNLFGDSRNLFGDSLENFSSGHPYAPSDRTGSVSDGEPYDAPEQTATVPGSPAEARSLPCAPEAARAGEEGQQQKGDVQQQSADEEQGRAAGEGQEEKGHVQQQSADEEDQANEGRSFAEIVSQFYPISPGLLLPEPSLAFVHPSPSILPPFPRIDAPAPSFVLPSPSILPPSPPILLPSPSILHPLPSILPPSPSILPPYPSILPPSPSIDVPARAQSPASALASLARFYGCFPDAANSAPLDVPYPAVGDQHYHAPCEPSYPANVDQHSLAPCDQPYPAACDSSYLANGDPSYPAPCDQPYPTACDQPYPAPCYQPTRVEYAATHQDTAVHHDAASDVEYYRGARDGDGTGGAQPISPRATSTATVTENTQTKPRRKAKKSKGRARASGDDAIEQTAPRATAPHAPAAASASHFATPAFHSIASAFHSASPASHSAARASHSAAHDDSPEYAEVTAQRRQAKRARKARGTKGRAVIDSAVDAAAAIAASAPVPVSQHSARGPTAARSPTVARGQTVVNVSVHEQAAPTVRAREPAPAQGVTQSQVVTPSAPAPANGTGMTAAPMASRVPNALPPAHVVPAALSPAAAPSAAAYAPQSALTSASMDATISSRPLVPPAPASRGACTPAMLWQALLKGELTSEEMQAYLRPDVKKLPILEGARADVLRSVTLSEGVPVAPPFVRSSGIGASSATSTNNVRHAAASSSSTTLSASSGNMRAGSKRSHDDIDSEDPNTVRCEWTHFVNGAPIGPCTHLYNKQSSRDTLKSHVLQHMHMMEPNLCDGIYCQWAHRCRRPKGYCVNLRAVVDHIVEIILDTNKCARY</sequence>
<feature type="region of interest" description="Disordered" evidence="1">
    <location>
        <begin position="694"/>
        <end position="716"/>
    </location>
</feature>
<proteinExistence type="predicted"/>
<evidence type="ECO:0000313" key="3">
    <source>
        <dbReference type="Proteomes" id="UP000007431"/>
    </source>
</evidence>
<feature type="region of interest" description="Disordered" evidence="1">
    <location>
        <begin position="140"/>
        <end position="162"/>
    </location>
</feature>
<protein>
    <submittedName>
        <fullName evidence="2">Uncharacterized protein</fullName>
    </submittedName>
</protein>
<dbReference type="HOGENOM" id="CLU_295277_0_0_1"/>
<dbReference type="Proteomes" id="UP000007431">
    <property type="component" value="Unassembled WGS sequence"/>
</dbReference>
<feature type="compositionally biased region" description="Low complexity" evidence="1">
    <location>
        <begin position="600"/>
        <end position="615"/>
    </location>
</feature>
<feature type="compositionally biased region" description="Basic residues" evidence="1">
    <location>
        <begin position="577"/>
        <end position="589"/>
    </location>
</feature>
<feature type="region of interest" description="Disordered" evidence="1">
    <location>
        <begin position="885"/>
        <end position="935"/>
    </location>
</feature>
<reference evidence="2 3" key="1">
    <citation type="journal article" date="2010" name="Nat. Biotechnol.">
        <title>Genome sequence of the model mushroom Schizophyllum commune.</title>
        <authorList>
            <person name="Ohm R.A."/>
            <person name="de Jong J.F."/>
            <person name="Lugones L.G."/>
            <person name="Aerts A."/>
            <person name="Kothe E."/>
            <person name="Stajich J.E."/>
            <person name="de Vries R.P."/>
            <person name="Record E."/>
            <person name="Levasseur A."/>
            <person name="Baker S.E."/>
            <person name="Bartholomew K.A."/>
            <person name="Coutinho P.M."/>
            <person name="Erdmann S."/>
            <person name="Fowler T.J."/>
            <person name="Gathman A.C."/>
            <person name="Lombard V."/>
            <person name="Henrissat B."/>
            <person name="Knabe N."/>
            <person name="Kuees U."/>
            <person name="Lilly W.W."/>
            <person name="Lindquist E."/>
            <person name="Lucas S."/>
            <person name="Magnuson J.K."/>
            <person name="Piumi F."/>
            <person name="Raudaskoski M."/>
            <person name="Salamov A."/>
            <person name="Schmutz J."/>
            <person name="Schwarze F.W.M.R."/>
            <person name="vanKuyk P.A."/>
            <person name="Horton J.S."/>
            <person name="Grigoriev I.V."/>
            <person name="Woesten H.A.B."/>
        </authorList>
    </citation>
    <scope>NUCLEOTIDE SEQUENCE [LARGE SCALE GENOMIC DNA]</scope>
    <source>
        <strain evidence="3">H4-8 / FGSC 9210</strain>
    </source>
</reference>
<dbReference type="EMBL" id="GL377318">
    <property type="protein sequence ID" value="EFI91322.1"/>
    <property type="molecule type" value="Genomic_DNA"/>
</dbReference>
<feature type="compositionally biased region" description="Low complexity" evidence="1">
    <location>
        <begin position="637"/>
        <end position="646"/>
    </location>
</feature>
<keyword evidence="3" id="KW-1185">Reference proteome</keyword>
<feature type="region of interest" description="Disordered" evidence="1">
    <location>
        <begin position="223"/>
        <end position="316"/>
    </location>
</feature>